<sequence>MEDADDQMLEAAETLILCSLLPLCRPPSTICDPWPLNPPKQAKNLEMIPSLFLPPWGLRSRRSRCSCISKPEQEDQSSGRAAATRPSPATPLDFGATYLPSTSGSDEAPSLSAMPMNKRRRAGDSSVPFGGVDQKGRAVGRSPLVGVAITSSKPIRLQGKKKTITELQSQERFLVDENTMLRKRVESKRKEMEALIAENRRLQCEKSSLQHSRAGDEAAKPQFSLPDLNEPAMET</sequence>
<proteinExistence type="predicted"/>
<gene>
    <name evidence="2" type="ORF">MA16_Dca018461</name>
</gene>
<evidence type="ECO:0000256" key="1">
    <source>
        <dbReference type="SAM" id="MobiDB-lite"/>
    </source>
</evidence>
<dbReference type="PANTHER" id="PTHR35099:SF2">
    <property type="entry name" value="OS02G0182700 PROTEIN"/>
    <property type="match status" value="1"/>
</dbReference>
<organism evidence="2 3">
    <name type="scientific">Dendrobium catenatum</name>
    <dbReference type="NCBI Taxonomy" id="906689"/>
    <lineage>
        <taxon>Eukaryota</taxon>
        <taxon>Viridiplantae</taxon>
        <taxon>Streptophyta</taxon>
        <taxon>Embryophyta</taxon>
        <taxon>Tracheophyta</taxon>
        <taxon>Spermatophyta</taxon>
        <taxon>Magnoliopsida</taxon>
        <taxon>Liliopsida</taxon>
        <taxon>Asparagales</taxon>
        <taxon>Orchidaceae</taxon>
        <taxon>Epidendroideae</taxon>
        <taxon>Malaxideae</taxon>
        <taxon>Dendrobiinae</taxon>
        <taxon>Dendrobium</taxon>
    </lineage>
</organism>
<reference evidence="2 3" key="1">
    <citation type="journal article" date="2016" name="Sci. Rep.">
        <title>The Dendrobium catenatum Lindl. genome sequence provides insights into polysaccharide synthase, floral development and adaptive evolution.</title>
        <authorList>
            <person name="Zhang G.Q."/>
            <person name="Xu Q."/>
            <person name="Bian C."/>
            <person name="Tsai W.C."/>
            <person name="Yeh C.M."/>
            <person name="Liu K.W."/>
            <person name="Yoshida K."/>
            <person name="Zhang L.S."/>
            <person name="Chang S.B."/>
            <person name="Chen F."/>
            <person name="Shi Y."/>
            <person name="Su Y.Y."/>
            <person name="Zhang Y.Q."/>
            <person name="Chen L.J."/>
            <person name="Yin Y."/>
            <person name="Lin M."/>
            <person name="Huang H."/>
            <person name="Deng H."/>
            <person name="Wang Z.W."/>
            <person name="Zhu S.L."/>
            <person name="Zhao X."/>
            <person name="Deng C."/>
            <person name="Niu S.C."/>
            <person name="Huang J."/>
            <person name="Wang M."/>
            <person name="Liu G.H."/>
            <person name="Yang H.J."/>
            <person name="Xiao X.J."/>
            <person name="Hsiao Y.Y."/>
            <person name="Wu W.L."/>
            <person name="Chen Y.Y."/>
            <person name="Mitsuda N."/>
            <person name="Ohme-Takagi M."/>
            <person name="Luo Y.B."/>
            <person name="Van de Peer Y."/>
            <person name="Liu Z.J."/>
        </authorList>
    </citation>
    <scope>NUCLEOTIDE SEQUENCE [LARGE SCALE GENOMIC DNA]</scope>
    <source>
        <tissue evidence="2">The whole plant</tissue>
    </source>
</reference>
<protein>
    <submittedName>
        <fullName evidence="2">Uncharacterized protein</fullName>
    </submittedName>
</protein>
<feature type="region of interest" description="Disordered" evidence="1">
    <location>
        <begin position="205"/>
        <end position="235"/>
    </location>
</feature>
<reference evidence="2 3" key="2">
    <citation type="journal article" date="2017" name="Nature">
        <title>The Apostasia genome and the evolution of orchids.</title>
        <authorList>
            <person name="Zhang G.Q."/>
            <person name="Liu K.W."/>
            <person name="Li Z."/>
            <person name="Lohaus R."/>
            <person name="Hsiao Y.Y."/>
            <person name="Niu S.C."/>
            <person name="Wang J.Y."/>
            <person name="Lin Y.C."/>
            <person name="Xu Q."/>
            <person name="Chen L.J."/>
            <person name="Yoshida K."/>
            <person name="Fujiwara S."/>
            <person name="Wang Z.W."/>
            <person name="Zhang Y.Q."/>
            <person name="Mitsuda N."/>
            <person name="Wang M."/>
            <person name="Liu G.H."/>
            <person name="Pecoraro L."/>
            <person name="Huang H.X."/>
            <person name="Xiao X.J."/>
            <person name="Lin M."/>
            <person name="Wu X.Y."/>
            <person name="Wu W.L."/>
            <person name="Chen Y.Y."/>
            <person name="Chang S.B."/>
            <person name="Sakamoto S."/>
            <person name="Ohme-Takagi M."/>
            <person name="Yagi M."/>
            <person name="Zeng S.J."/>
            <person name="Shen C.Y."/>
            <person name="Yeh C.M."/>
            <person name="Luo Y.B."/>
            <person name="Tsai W.C."/>
            <person name="Van de Peer Y."/>
            <person name="Liu Z.J."/>
        </authorList>
    </citation>
    <scope>NUCLEOTIDE SEQUENCE [LARGE SCALE GENOMIC DNA]</scope>
    <source>
        <tissue evidence="2">The whole plant</tissue>
    </source>
</reference>
<dbReference type="AlphaFoldDB" id="A0A2I0X7D4"/>
<evidence type="ECO:0000313" key="3">
    <source>
        <dbReference type="Proteomes" id="UP000233837"/>
    </source>
</evidence>
<dbReference type="EMBL" id="KZ502078">
    <property type="protein sequence ID" value="PKU83828.1"/>
    <property type="molecule type" value="Genomic_DNA"/>
</dbReference>
<keyword evidence="3" id="KW-1185">Reference proteome</keyword>
<name>A0A2I0X7D4_9ASPA</name>
<accession>A0A2I0X7D4</accession>
<feature type="region of interest" description="Disordered" evidence="1">
    <location>
        <begin position="68"/>
        <end position="137"/>
    </location>
</feature>
<dbReference type="PANTHER" id="PTHR35099">
    <property type="entry name" value="OS02G0182700 PROTEIN"/>
    <property type="match status" value="1"/>
</dbReference>
<feature type="compositionally biased region" description="Low complexity" evidence="1">
    <location>
        <begin position="78"/>
        <end position="91"/>
    </location>
</feature>
<evidence type="ECO:0000313" key="2">
    <source>
        <dbReference type="EMBL" id="PKU83828.1"/>
    </source>
</evidence>
<dbReference type="Proteomes" id="UP000233837">
    <property type="component" value="Unassembled WGS sequence"/>
</dbReference>